<evidence type="ECO:0000256" key="2">
    <source>
        <dbReference type="SAM" id="Phobius"/>
    </source>
</evidence>
<reference evidence="5 6" key="1">
    <citation type="submission" date="2018-04" db="EMBL/GenBank/DDBJ databases">
        <title>Altererythrobacter sp. HME9302 genome sequencing and assembly.</title>
        <authorList>
            <person name="Kang H."/>
            <person name="Kim H."/>
            <person name="Joh K."/>
        </authorList>
    </citation>
    <scope>NUCLEOTIDE SEQUENCE [LARGE SCALE GENOMIC DNA]</scope>
    <source>
        <strain evidence="5 6">HME9302</strain>
    </source>
</reference>
<feature type="compositionally biased region" description="Polar residues" evidence="1">
    <location>
        <begin position="388"/>
        <end position="400"/>
    </location>
</feature>
<dbReference type="InterPro" id="IPR036890">
    <property type="entry name" value="HATPase_C_sf"/>
</dbReference>
<keyword evidence="5" id="KW-0418">Kinase</keyword>
<dbReference type="AlphaFoldDB" id="A0A369QDB1"/>
<feature type="domain" description="Signal transduction histidine kinase internal region" evidence="4">
    <location>
        <begin position="166"/>
        <end position="246"/>
    </location>
</feature>
<evidence type="ECO:0000313" key="5">
    <source>
        <dbReference type="EMBL" id="RDC61216.1"/>
    </source>
</evidence>
<dbReference type="EMBL" id="QBKA01000002">
    <property type="protein sequence ID" value="RDC61216.1"/>
    <property type="molecule type" value="Genomic_DNA"/>
</dbReference>
<dbReference type="Proteomes" id="UP000253727">
    <property type="component" value="Unassembled WGS sequence"/>
</dbReference>
<dbReference type="InterPro" id="IPR010559">
    <property type="entry name" value="Sig_transdc_His_kin_internal"/>
</dbReference>
<keyword evidence="6" id="KW-1185">Reference proteome</keyword>
<dbReference type="GO" id="GO:0000155">
    <property type="term" value="F:phosphorelay sensor kinase activity"/>
    <property type="evidence" value="ECO:0007669"/>
    <property type="project" value="InterPro"/>
</dbReference>
<comment type="caution">
    <text evidence="5">The sequence shown here is derived from an EMBL/GenBank/DDBJ whole genome shotgun (WGS) entry which is preliminary data.</text>
</comment>
<feature type="transmembrane region" description="Helical" evidence="2">
    <location>
        <begin position="22"/>
        <end position="39"/>
    </location>
</feature>
<organism evidence="5 6">
    <name type="scientific">Alteripontixanthobacter maritimus</name>
    <dbReference type="NCBI Taxonomy" id="2161824"/>
    <lineage>
        <taxon>Bacteria</taxon>
        <taxon>Pseudomonadati</taxon>
        <taxon>Pseudomonadota</taxon>
        <taxon>Alphaproteobacteria</taxon>
        <taxon>Sphingomonadales</taxon>
        <taxon>Erythrobacteraceae</taxon>
        <taxon>Alteripontixanthobacter</taxon>
    </lineage>
</organism>
<feature type="transmembrane region" description="Helical" evidence="2">
    <location>
        <begin position="123"/>
        <end position="143"/>
    </location>
</feature>
<keyword evidence="2" id="KW-1133">Transmembrane helix</keyword>
<dbReference type="GO" id="GO:0016020">
    <property type="term" value="C:membrane"/>
    <property type="evidence" value="ECO:0007669"/>
    <property type="project" value="InterPro"/>
</dbReference>
<dbReference type="PANTHER" id="PTHR34220:SF7">
    <property type="entry name" value="SENSOR HISTIDINE KINASE YPDA"/>
    <property type="match status" value="1"/>
</dbReference>
<evidence type="ECO:0000313" key="6">
    <source>
        <dbReference type="Proteomes" id="UP000253727"/>
    </source>
</evidence>
<feature type="transmembrane region" description="Helical" evidence="2">
    <location>
        <begin position="51"/>
        <end position="73"/>
    </location>
</feature>
<keyword evidence="5" id="KW-0808">Transferase</keyword>
<evidence type="ECO:0000259" key="3">
    <source>
        <dbReference type="Pfam" id="PF02518"/>
    </source>
</evidence>
<dbReference type="Gene3D" id="3.30.565.10">
    <property type="entry name" value="Histidine kinase-like ATPase, C-terminal domain"/>
    <property type="match status" value="1"/>
</dbReference>
<evidence type="ECO:0000259" key="4">
    <source>
        <dbReference type="Pfam" id="PF06580"/>
    </source>
</evidence>
<dbReference type="InterPro" id="IPR050640">
    <property type="entry name" value="Bact_2-comp_sensor_kinase"/>
</dbReference>
<feature type="region of interest" description="Disordered" evidence="1">
    <location>
        <begin position="313"/>
        <end position="333"/>
    </location>
</feature>
<dbReference type="Pfam" id="PF06580">
    <property type="entry name" value="His_kinase"/>
    <property type="match status" value="1"/>
</dbReference>
<dbReference type="Pfam" id="PF02518">
    <property type="entry name" value="HATPase_c"/>
    <property type="match status" value="1"/>
</dbReference>
<feature type="domain" description="Histidine kinase/HSP90-like ATPase" evidence="3">
    <location>
        <begin position="265"/>
        <end position="382"/>
    </location>
</feature>
<dbReference type="PANTHER" id="PTHR34220">
    <property type="entry name" value="SENSOR HISTIDINE KINASE YPDA"/>
    <property type="match status" value="1"/>
</dbReference>
<evidence type="ECO:0000256" key="1">
    <source>
        <dbReference type="SAM" id="MobiDB-lite"/>
    </source>
</evidence>
<gene>
    <name evidence="5" type="ORF">HME9302_02435</name>
</gene>
<sequence>MTGAMAVLPFEPTPFFANKNRAFWNLQFAGWGGAFLLRVMSALAGNQDLSFVLIVMIATITGFSISTALSVVYQDLLNRRPIVTWSVTALALAIGVMLFAFIDSWVSTLYFPDSSSSIVRRAMGYIFIDLILLGAWSALYYAINFFIQVEEHADQMERLQARATGAQLAMLRYQLNPHFLFNTLNSISTLVLLKQTAPANAMLTRLSSFLRHTLITEPGANVTLAQEVATLKLYLDIERMRFEDRLRTGFEISDQAAKACLPSMLLQPLVENAIKYAVSPQEEGARITVTARVSARSGWDPSIEQETLRIEVSDTGPGMRPTPGSGQRLPDAVTGFDRRQSTGVGLTNIRDRLAQAYSDRHLFEIRNPAEGGFTVIIEIPFTPAPTEDTGTSDGNSSISESRTDAPGLLPAFSGANPPGPNLPARSYSKPAAPTGDTNLRQKPDIGTSS</sequence>
<keyword evidence="2" id="KW-0812">Transmembrane</keyword>
<dbReference type="InterPro" id="IPR003594">
    <property type="entry name" value="HATPase_dom"/>
</dbReference>
<feature type="compositionally biased region" description="Polar residues" evidence="1">
    <location>
        <begin position="435"/>
        <end position="449"/>
    </location>
</feature>
<dbReference type="EC" id="2.7.13.3" evidence="5"/>
<feature type="transmembrane region" description="Helical" evidence="2">
    <location>
        <begin position="85"/>
        <end position="111"/>
    </location>
</feature>
<protein>
    <submittedName>
        <fullName evidence="5">Histidine kinase</fullName>
        <ecNumber evidence="5">2.7.13.3</ecNumber>
    </submittedName>
</protein>
<keyword evidence="2" id="KW-0472">Membrane</keyword>
<proteinExistence type="predicted"/>
<accession>A0A369QDB1</accession>
<feature type="region of interest" description="Disordered" evidence="1">
    <location>
        <begin position="382"/>
        <end position="449"/>
    </location>
</feature>
<dbReference type="SUPFAM" id="SSF55874">
    <property type="entry name" value="ATPase domain of HSP90 chaperone/DNA topoisomerase II/histidine kinase"/>
    <property type="match status" value="1"/>
</dbReference>
<name>A0A369QDB1_9SPHN</name>